<evidence type="ECO:0000256" key="1">
    <source>
        <dbReference type="ARBA" id="ARBA00022737"/>
    </source>
</evidence>
<dbReference type="SUPFAM" id="SSF48452">
    <property type="entry name" value="TPR-like"/>
    <property type="match status" value="3"/>
</dbReference>
<dbReference type="PATRIC" id="fig|1423719.4.peg.243"/>
<dbReference type="SMART" id="SM00028">
    <property type="entry name" value="TPR"/>
    <property type="match status" value="7"/>
</dbReference>
<comment type="caution">
    <text evidence="4">The sequence shown here is derived from an EMBL/GenBank/DDBJ whole genome shotgun (WGS) entry which is preliminary data.</text>
</comment>
<sequence>MTHSEIMLDYLDEGQIDEAMKEFAKALRKDNDATLFSLAEELYSLGFLAQSKRTYERLLEKYPEEDTLRTFLADIAISEGKSDEALNYLSEIDEDSDAYLQSLMVAADLYQTQGMFEVSENKLLTAFRLAPDEEVIQFALGELYFNTKQFSQAIGFYLELIKAGQTELSQVNLVQRLGVSYANSGQFEKAMAYLEQIHLENMDSDTKLQMGLTYLQLNDQQKAIDILYDLKEEDSSYTSLYPILGQALSNENRLNDALLVYQEGLSVDEVNDTLYEQAAVVALKLDDEKQAEKYLNKAIDINPDNTGILLQLSNLLVKQERDDEDVKLLEDIKSDGDVDPQIFWNLAISYERLENYEKAEENYLEAYPYFTNQSDFLRSVIFVFRENGRQEELQDAIKHYLALVPDDQEIIDIQNDIND</sequence>
<dbReference type="Pfam" id="PF13174">
    <property type="entry name" value="TPR_6"/>
    <property type="match status" value="1"/>
</dbReference>
<dbReference type="EMBL" id="AZDI01000001">
    <property type="protein sequence ID" value="KRK46617.1"/>
    <property type="molecule type" value="Genomic_DNA"/>
</dbReference>
<dbReference type="AlphaFoldDB" id="A0A0R1HM24"/>
<dbReference type="PANTHER" id="PTHR45586">
    <property type="entry name" value="TPR REPEAT-CONTAINING PROTEIN PA4667"/>
    <property type="match status" value="1"/>
</dbReference>
<dbReference type="STRING" id="1423719.FC66_GL000241"/>
<dbReference type="Pfam" id="PF13181">
    <property type="entry name" value="TPR_8"/>
    <property type="match status" value="3"/>
</dbReference>
<name>A0A0R1HM24_9LACO</name>
<dbReference type="InterPro" id="IPR051012">
    <property type="entry name" value="CellSynth/LPSAsmb/PSIAsmb"/>
</dbReference>
<reference evidence="4 5" key="1">
    <citation type="journal article" date="2015" name="Genome Announc.">
        <title>Expanding the biotechnology potential of lactobacilli through comparative genomics of 213 strains and associated genera.</title>
        <authorList>
            <person name="Sun Z."/>
            <person name="Harris H.M."/>
            <person name="McCann A."/>
            <person name="Guo C."/>
            <person name="Argimon S."/>
            <person name="Zhang W."/>
            <person name="Yang X."/>
            <person name="Jeffery I.B."/>
            <person name="Cooney J.C."/>
            <person name="Kagawa T.F."/>
            <person name="Liu W."/>
            <person name="Song Y."/>
            <person name="Salvetti E."/>
            <person name="Wrobel A."/>
            <person name="Rasinkangas P."/>
            <person name="Parkhill J."/>
            <person name="Rea M.C."/>
            <person name="O'Sullivan O."/>
            <person name="Ritari J."/>
            <person name="Douillard F.P."/>
            <person name="Paul Ross R."/>
            <person name="Yang R."/>
            <person name="Briner A.E."/>
            <person name="Felis G.E."/>
            <person name="de Vos W.M."/>
            <person name="Barrangou R."/>
            <person name="Klaenhammer T.R."/>
            <person name="Caufield P.W."/>
            <person name="Cui Y."/>
            <person name="Zhang H."/>
            <person name="O'Toole P.W."/>
        </authorList>
    </citation>
    <scope>NUCLEOTIDE SEQUENCE [LARGE SCALE GENOMIC DNA]</scope>
    <source>
        <strain evidence="4 5">DSM 15638</strain>
    </source>
</reference>
<feature type="repeat" description="TPR" evidence="3">
    <location>
        <begin position="272"/>
        <end position="305"/>
    </location>
</feature>
<keyword evidence="1" id="KW-0677">Repeat</keyword>
<gene>
    <name evidence="4" type="ORF">FC66_GL000241</name>
</gene>
<dbReference type="OrthoDB" id="2080803at2"/>
<evidence type="ECO:0000256" key="2">
    <source>
        <dbReference type="ARBA" id="ARBA00022803"/>
    </source>
</evidence>
<dbReference type="InterPro" id="IPR019734">
    <property type="entry name" value="TPR_rpt"/>
</dbReference>
<dbReference type="Pfam" id="PF25058">
    <property type="entry name" value="ARM_TT21"/>
    <property type="match status" value="1"/>
</dbReference>
<organism evidence="4 5">
    <name type="scientific">Dellaglioa algida DSM 15638</name>
    <dbReference type="NCBI Taxonomy" id="1423719"/>
    <lineage>
        <taxon>Bacteria</taxon>
        <taxon>Bacillati</taxon>
        <taxon>Bacillota</taxon>
        <taxon>Bacilli</taxon>
        <taxon>Lactobacillales</taxon>
        <taxon>Lactobacillaceae</taxon>
        <taxon>Dellaglioa</taxon>
    </lineage>
</organism>
<evidence type="ECO:0000256" key="3">
    <source>
        <dbReference type="PROSITE-ProRule" id="PRU00339"/>
    </source>
</evidence>
<dbReference type="InterPro" id="IPR011990">
    <property type="entry name" value="TPR-like_helical_dom_sf"/>
</dbReference>
<dbReference type="RefSeq" id="WP_057973559.1">
    <property type="nucleotide sequence ID" value="NZ_AZDI01000001.1"/>
</dbReference>
<dbReference type="PANTHER" id="PTHR45586:SF15">
    <property type="entry name" value="TPR REPEAT-CONTAINING PROTEIN YPIA"/>
    <property type="match status" value="1"/>
</dbReference>
<proteinExistence type="predicted"/>
<evidence type="ECO:0000313" key="4">
    <source>
        <dbReference type="EMBL" id="KRK46617.1"/>
    </source>
</evidence>
<evidence type="ECO:0000313" key="5">
    <source>
        <dbReference type="Proteomes" id="UP000051450"/>
    </source>
</evidence>
<dbReference type="Proteomes" id="UP000051450">
    <property type="component" value="Unassembled WGS sequence"/>
</dbReference>
<dbReference type="PROSITE" id="PS50005">
    <property type="entry name" value="TPR"/>
    <property type="match status" value="1"/>
</dbReference>
<protein>
    <submittedName>
        <fullName evidence="4">TPR repeat-containing protein</fullName>
    </submittedName>
</protein>
<keyword evidence="5" id="KW-1185">Reference proteome</keyword>
<dbReference type="Gene3D" id="1.25.40.10">
    <property type="entry name" value="Tetratricopeptide repeat domain"/>
    <property type="match status" value="2"/>
</dbReference>
<keyword evidence="2 3" id="KW-0802">TPR repeat</keyword>
<accession>A0A0R1HM24</accession>